<dbReference type="VEuPathDB" id="CryptoDB:Vbra_17415"/>
<accession>A0A0G4GCP5</accession>
<dbReference type="InParanoid" id="A0A0G4GCP5"/>
<feature type="region of interest" description="Disordered" evidence="1">
    <location>
        <begin position="1"/>
        <end position="33"/>
    </location>
</feature>
<keyword evidence="3" id="KW-1185">Reference proteome</keyword>
<evidence type="ECO:0000313" key="2">
    <source>
        <dbReference type="EMBL" id="CEM27042.1"/>
    </source>
</evidence>
<feature type="compositionally biased region" description="Basic and acidic residues" evidence="1">
    <location>
        <begin position="1"/>
        <end position="17"/>
    </location>
</feature>
<dbReference type="AlphaFoldDB" id="A0A0G4GCP5"/>
<reference evidence="2 3" key="1">
    <citation type="submission" date="2014-11" db="EMBL/GenBank/DDBJ databases">
        <authorList>
            <person name="Zhu J."/>
            <person name="Qi W."/>
            <person name="Song R."/>
        </authorList>
    </citation>
    <scope>NUCLEOTIDE SEQUENCE [LARGE SCALE GENOMIC DNA]</scope>
</reference>
<dbReference type="PhylomeDB" id="A0A0G4GCP5"/>
<dbReference type="Proteomes" id="UP000041254">
    <property type="component" value="Unassembled WGS sequence"/>
</dbReference>
<organism evidence="2 3">
    <name type="scientific">Vitrella brassicaformis (strain CCMP3155)</name>
    <dbReference type="NCBI Taxonomy" id="1169540"/>
    <lineage>
        <taxon>Eukaryota</taxon>
        <taxon>Sar</taxon>
        <taxon>Alveolata</taxon>
        <taxon>Colpodellida</taxon>
        <taxon>Vitrellaceae</taxon>
        <taxon>Vitrella</taxon>
    </lineage>
</organism>
<name>A0A0G4GCP5_VITBC</name>
<evidence type="ECO:0000313" key="3">
    <source>
        <dbReference type="Proteomes" id="UP000041254"/>
    </source>
</evidence>
<gene>
    <name evidence="2" type="ORF">Vbra_17415</name>
</gene>
<evidence type="ECO:0000256" key="1">
    <source>
        <dbReference type="SAM" id="MobiDB-lite"/>
    </source>
</evidence>
<dbReference type="EMBL" id="CDMY01000625">
    <property type="protein sequence ID" value="CEM27042.1"/>
    <property type="molecule type" value="Genomic_DNA"/>
</dbReference>
<protein>
    <submittedName>
        <fullName evidence="2">Uncharacterized protein</fullName>
    </submittedName>
</protein>
<proteinExistence type="predicted"/>
<sequence length="140" mass="15439">MKDLPHALHVPTDDKQVDNGAAAGPPQKKQKTEGTMVHSGLLHLLAMCEYFGMDKHVAAILAALYSCIPKWSLDVTAFILELKPNLLASADFPRAELSDSLSTLLVRQTHTYSGFSKDSLKRLPLDLIVDVVGRLALRYR</sequence>